<name>A0AAV8Y2N3_9CUCU</name>
<dbReference type="Proteomes" id="UP001162156">
    <property type="component" value="Unassembled WGS sequence"/>
</dbReference>
<dbReference type="EMBL" id="JANEYF010002509">
    <property type="protein sequence ID" value="KAJ8945473.1"/>
    <property type="molecule type" value="Genomic_DNA"/>
</dbReference>
<evidence type="ECO:0000313" key="3">
    <source>
        <dbReference type="Proteomes" id="UP001162156"/>
    </source>
</evidence>
<keyword evidence="1" id="KW-0812">Transmembrane</keyword>
<keyword evidence="1" id="KW-1133">Transmembrane helix</keyword>
<comment type="caution">
    <text evidence="2">The sequence shown here is derived from an EMBL/GenBank/DDBJ whole genome shotgun (WGS) entry which is preliminary data.</text>
</comment>
<reference evidence="2" key="1">
    <citation type="journal article" date="2023" name="Insect Mol. Biol.">
        <title>Genome sequencing provides insights into the evolution of gene families encoding plant cell wall-degrading enzymes in longhorned beetles.</title>
        <authorList>
            <person name="Shin N.R."/>
            <person name="Okamura Y."/>
            <person name="Kirsch R."/>
            <person name="Pauchet Y."/>
        </authorList>
    </citation>
    <scope>NUCLEOTIDE SEQUENCE</scope>
    <source>
        <strain evidence="2">RBIC_L_NR</strain>
    </source>
</reference>
<proteinExistence type="predicted"/>
<gene>
    <name evidence="2" type="ORF">NQ314_009225</name>
</gene>
<organism evidence="2 3">
    <name type="scientific">Rhamnusium bicolor</name>
    <dbReference type="NCBI Taxonomy" id="1586634"/>
    <lineage>
        <taxon>Eukaryota</taxon>
        <taxon>Metazoa</taxon>
        <taxon>Ecdysozoa</taxon>
        <taxon>Arthropoda</taxon>
        <taxon>Hexapoda</taxon>
        <taxon>Insecta</taxon>
        <taxon>Pterygota</taxon>
        <taxon>Neoptera</taxon>
        <taxon>Endopterygota</taxon>
        <taxon>Coleoptera</taxon>
        <taxon>Polyphaga</taxon>
        <taxon>Cucujiformia</taxon>
        <taxon>Chrysomeloidea</taxon>
        <taxon>Cerambycidae</taxon>
        <taxon>Lepturinae</taxon>
        <taxon>Rhagiini</taxon>
        <taxon>Rhamnusium</taxon>
    </lineage>
</organism>
<protein>
    <submittedName>
        <fullName evidence="2">Uncharacterized protein</fullName>
    </submittedName>
</protein>
<evidence type="ECO:0000313" key="2">
    <source>
        <dbReference type="EMBL" id="KAJ8945473.1"/>
    </source>
</evidence>
<dbReference type="AlphaFoldDB" id="A0AAV8Y2N3"/>
<keyword evidence="3" id="KW-1185">Reference proteome</keyword>
<feature type="transmembrane region" description="Helical" evidence="1">
    <location>
        <begin position="12"/>
        <end position="31"/>
    </location>
</feature>
<accession>A0AAV8Y2N3</accession>
<keyword evidence="1" id="KW-0472">Membrane</keyword>
<sequence length="107" mass="12546">MDLSEYFFEKIVVPKISIIFTTLYVFLSYSITFNRLPEENFQTSKIAKLLLMIEKGINKEDEGKTLDEIDIQLTAMESNEIVAMNTETGKSILYCMSKLKYYYHYIT</sequence>
<evidence type="ECO:0000256" key="1">
    <source>
        <dbReference type="SAM" id="Phobius"/>
    </source>
</evidence>